<protein>
    <submittedName>
        <fullName evidence="10">Calcium/calmodulin dependent protein kinase</fullName>
    </submittedName>
</protein>
<evidence type="ECO:0000256" key="2">
    <source>
        <dbReference type="ARBA" id="ARBA00022679"/>
    </source>
</evidence>
<evidence type="ECO:0000259" key="9">
    <source>
        <dbReference type="PROSITE" id="PS50011"/>
    </source>
</evidence>
<dbReference type="InterPro" id="IPR008271">
    <property type="entry name" value="Ser/Thr_kinase_AS"/>
</dbReference>
<name>A0A163AIR3_PHYB8</name>
<evidence type="ECO:0000313" key="10">
    <source>
        <dbReference type="EMBL" id="OAD73761.1"/>
    </source>
</evidence>
<dbReference type="PROSITE" id="PS50011">
    <property type="entry name" value="PROTEIN_KINASE_DOM"/>
    <property type="match status" value="1"/>
</dbReference>
<dbReference type="InterPro" id="IPR000719">
    <property type="entry name" value="Prot_kinase_dom"/>
</dbReference>
<dbReference type="OrthoDB" id="40902at2759"/>
<feature type="region of interest" description="Disordered" evidence="8">
    <location>
        <begin position="340"/>
        <end position="360"/>
    </location>
</feature>
<dbReference type="SUPFAM" id="SSF56112">
    <property type="entry name" value="Protein kinase-like (PK-like)"/>
    <property type="match status" value="1"/>
</dbReference>
<sequence length="360" mass="40329">MSKEPIVKRILALFKKTHEKSDEPPYPAALERSYKITNKILGVGSFAVVKECIAHDTQKAYALKIILKKVIAGKEHMLDSELDILKQVRHPHVVSMHDLYETKDAVYIVTDLASGGELFTQLLDRGSYTEKDASNLIKQVLEGLSYLHSQDIVHRDIKPENLLFKSSKKDSNLLITDFGLSKILKTHDDVLMTACGTPGYVAPEVLLQIGHGKPVDLWSVGVITFTLLSGYTPFWGEDQAALFESIMAGRYEFDEEYWGAISESAKDFVDGLLTFKPEKRLTADEALDHPWISDNLTHNNCDEHDIAPTVRKGLNSHRSFKSIAQAITIAQRLRTLSLSDVEDESDEEDVEEGLKVGAYK</sequence>
<proteinExistence type="inferred from homology"/>
<dbReference type="InterPro" id="IPR011009">
    <property type="entry name" value="Kinase-like_dom_sf"/>
</dbReference>
<keyword evidence="5 6" id="KW-0067">ATP-binding</keyword>
<dbReference type="InterPro" id="IPR017441">
    <property type="entry name" value="Protein_kinase_ATP_BS"/>
</dbReference>
<dbReference type="FunFam" id="1.10.510.10:FF:000026">
    <property type="entry name" value="Calcium/calmodulin-dependent protein kinase type 1"/>
    <property type="match status" value="1"/>
</dbReference>
<feature type="domain" description="Protein kinase" evidence="9">
    <location>
        <begin position="35"/>
        <end position="292"/>
    </location>
</feature>
<evidence type="ECO:0000256" key="4">
    <source>
        <dbReference type="ARBA" id="ARBA00022777"/>
    </source>
</evidence>
<dbReference type="AlphaFoldDB" id="A0A163AIR3"/>
<dbReference type="STRING" id="763407.A0A163AIR3"/>
<keyword evidence="11" id="KW-1185">Reference proteome</keyword>
<evidence type="ECO:0000256" key="6">
    <source>
        <dbReference type="PROSITE-ProRule" id="PRU10141"/>
    </source>
</evidence>
<dbReference type="PANTHER" id="PTHR24347">
    <property type="entry name" value="SERINE/THREONINE-PROTEIN KINASE"/>
    <property type="match status" value="1"/>
</dbReference>
<dbReference type="Gene3D" id="3.30.200.20">
    <property type="entry name" value="Phosphorylase Kinase, domain 1"/>
    <property type="match status" value="1"/>
</dbReference>
<feature type="binding site" evidence="6">
    <location>
        <position position="74"/>
    </location>
    <ligand>
        <name>ATP</name>
        <dbReference type="ChEBI" id="CHEBI:30616"/>
    </ligand>
</feature>
<dbReference type="PROSITE" id="PS00107">
    <property type="entry name" value="PROTEIN_KINASE_ATP"/>
    <property type="match status" value="1"/>
</dbReference>
<comment type="similarity">
    <text evidence="7">Belongs to the protein kinase superfamily.</text>
</comment>
<feature type="compositionally biased region" description="Acidic residues" evidence="8">
    <location>
        <begin position="340"/>
        <end position="351"/>
    </location>
</feature>
<dbReference type="GO" id="GO:0005524">
    <property type="term" value="F:ATP binding"/>
    <property type="evidence" value="ECO:0007669"/>
    <property type="project" value="UniProtKB-UniRule"/>
</dbReference>
<evidence type="ECO:0000256" key="1">
    <source>
        <dbReference type="ARBA" id="ARBA00022527"/>
    </source>
</evidence>
<dbReference type="InParanoid" id="A0A163AIR3"/>
<dbReference type="GO" id="GO:0004674">
    <property type="term" value="F:protein serine/threonine kinase activity"/>
    <property type="evidence" value="ECO:0007669"/>
    <property type="project" value="UniProtKB-KW"/>
</dbReference>
<reference evidence="11" key="1">
    <citation type="submission" date="2015-06" db="EMBL/GenBank/DDBJ databases">
        <title>Expansion of signal transduction pathways in fungi by whole-genome duplication.</title>
        <authorList>
            <consortium name="DOE Joint Genome Institute"/>
            <person name="Corrochano L.M."/>
            <person name="Kuo A."/>
            <person name="Marcet-Houben M."/>
            <person name="Polaino S."/>
            <person name="Salamov A."/>
            <person name="Villalobos J.M."/>
            <person name="Alvarez M.I."/>
            <person name="Avalos J."/>
            <person name="Benito E.P."/>
            <person name="Benoit I."/>
            <person name="Burger G."/>
            <person name="Camino L.P."/>
            <person name="Canovas D."/>
            <person name="Cerda-Olmedo E."/>
            <person name="Cheng J.-F."/>
            <person name="Dominguez A."/>
            <person name="Elias M."/>
            <person name="Eslava A.P."/>
            <person name="Glaser F."/>
            <person name="Grimwood J."/>
            <person name="Gutierrez G."/>
            <person name="Heitman J."/>
            <person name="Henrissat B."/>
            <person name="Iturriaga E.A."/>
            <person name="Lang B.F."/>
            <person name="Lavin J.L."/>
            <person name="Lee S."/>
            <person name="Li W."/>
            <person name="Lindquist E."/>
            <person name="Lopez-Garcia S."/>
            <person name="Luque E.M."/>
            <person name="Marcos A.T."/>
            <person name="Martin J."/>
            <person name="McCluskey K."/>
            <person name="Medina H.R."/>
            <person name="Miralles-Duran A."/>
            <person name="Miyazaki A."/>
            <person name="Munoz-Torres E."/>
            <person name="Oguiza J.A."/>
            <person name="Ohm R."/>
            <person name="Olmedo M."/>
            <person name="Orejas M."/>
            <person name="Ortiz-Castellanos L."/>
            <person name="Pisabarro A.G."/>
            <person name="Rodriguez-Romero J."/>
            <person name="Ruiz-Herrera J."/>
            <person name="Ruiz-Vazquez R."/>
            <person name="Sanz C."/>
            <person name="Schackwitz W."/>
            <person name="Schmutz J."/>
            <person name="Shahriari M."/>
            <person name="Shelest E."/>
            <person name="Silva-Franco F."/>
            <person name="Soanes D."/>
            <person name="Syed K."/>
            <person name="Tagua V.G."/>
            <person name="Talbot N.J."/>
            <person name="Thon M."/>
            <person name="De vries R.P."/>
            <person name="Wiebenga A."/>
            <person name="Yadav J.S."/>
            <person name="Braun E.L."/>
            <person name="Baker S."/>
            <person name="Garre V."/>
            <person name="Horwitz B."/>
            <person name="Torres-Martinez S."/>
            <person name="Idnurm A."/>
            <person name="Herrera-Estrella A."/>
            <person name="Gabaldon T."/>
            <person name="Grigoriev I.V."/>
        </authorList>
    </citation>
    <scope>NUCLEOTIDE SEQUENCE [LARGE SCALE GENOMIC DNA]</scope>
    <source>
        <strain evidence="11">NRRL 1555(-)</strain>
    </source>
</reference>
<evidence type="ECO:0000313" key="11">
    <source>
        <dbReference type="Proteomes" id="UP000077315"/>
    </source>
</evidence>
<organism evidence="10 11">
    <name type="scientific">Phycomyces blakesleeanus (strain ATCC 8743b / DSM 1359 / FGSC 10004 / NBRC 33097 / NRRL 1555)</name>
    <dbReference type="NCBI Taxonomy" id="763407"/>
    <lineage>
        <taxon>Eukaryota</taxon>
        <taxon>Fungi</taxon>
        <taxon>Fungi incertae sedis</taxon>
        <taxon>Mucoromycota</taxon>
        <taxon>Mucoromycotina</taxon>
        <taxon>Mucoromycetes</taxon>
        <taxon>Mucorales</taxon>
        <taxon>Phycomycetaceae</taxon>
        <taxon>Phycomyces</taxon>
    </lineage>
</organism>
<dbReference type="CDD" id="cd05117">
    <property type="entry name" value="STKc_CAMK"/>
    <property type="match status" value="1"/>
</dbReference>
<dbReference type="Gene3D" id="1.10.510.10">
    <property type="entry name" value="Transferase(Phosphotransferase) domain 1"/>
    <property type="match status" value="1"/>
</dbReference>
<keyword evidence="1 7" id="KW-0723">Serine/threonine-protein kinase</keyword>
<dbReference type="EMBL" id="KV440980">
    <property type="protein sequence ID" value="OAD73761.1"/>
    <property type="molecule type" value="Genomic_DNA"/>
</dbReference>
<keyword evidence="3 6" id="KW-0547">Nucleotide-binding</keyword>
<dbReference type="VEuPathDB" id="FungiDB:PHYBLDRAFT_38610"/>
<dbReference type="RefSeq" id="XP_018291801.1">
    <property type="nucleotide sequence ID" value="XM_018440110.1"/>
</dbReference>
<dbReference type="SMART" id="SM00220">
    <property type="entry name" value="S_TKc"/>
    <property type="match status" value="1"/>
</dbReference>
<dbReference type="Pfam" id="PF00069">
    <property type="entry name" value="Pkinase"/>
    <property type="match status" value="1"/>
</dbReference>
<dbReference type="GeneID" id="29001016"/>
<keyword evidence="4 10" id="KW-0418">Kinase</keyword>
<dbReference type="FunFam" id="3.30.200.20:FF:000042">
    <property type="entry name" value="Aurora kinase A"/>
    <property type="match status" value="1"/>
</dbReference>
<dbReference type="Proteomes" id="UP000077315">
    <property type="component" value="Unassembled WGS sequence"/>
</dbReference>
<evidence type="ECO:0000256" key="7">
    <source>
        <dbReference type="RuleBase" id="RU000304"/>
    </source>
</evidence>
<gene>
    <name evidence="10" type="primary">CaMK2</name>
    <name evidence="10" type="ORF">PHYBLDRAFT_38610</name>
</gene>
<keyword evidence="2" id="KW-0808">Transferase</keyword>
<evidence type="ECO:0000256" key="5">
    <source>
        <dbReference type="ARBA" id="ARBA00022840"/>
    </source>
</evidence>
<dbReference type="PROSITE" id="PS00108">
    <property type="entry name" value="PROTEIN_KINASE_ST"/>
    <property type="match status" value="1"/>
</dbReference>
<accession>A0A163AIR3</accession>
<evidence type="ECO:0000256" key="8">
    <source>
        <dbReference type="SAM" id="MobiDB-lite"/>
    </source>
</evidence>
<evidence type="ECO:0000256" key="3">
    <source>
        <dbReference type="ARBA" id="ARBA00022741"/>
    </source>
</evidence>